<dbReference type="AlphaFoldDB" id="A0A3B0Y3R2"/>
<dbReference type="InterPro" id="IPR027417">
    <property type="entry name" value="P-loop_NTPase"/>
</dbReference>
<proteinExistence type="predicted"/>
<dbReference type="Gene3D" id="3.40.50.300">
    <property type="entry name" value="P-loop containing nucleotide triphosphate hydrolases"/>
    <property type="match status" value="1"/>
</dbReference>
<dbReference type="Pfam" id="PF13469">
    <property type="entry name" value="Sulfotransfer_3"/>
    <property type="match status" value="1"/>
</dbReference>
<dbReference type="EMBL" id="UOFI01000189">
    <property type="protein sequence ID" value="VAW70207.1"/>
    <property type="molecule type" value="Genomic_DNA"/>
</dbReference>
<dbReference type="GO" id="GO:0006044">
    <property type="term" value="P:N-acetylglucosamine metabolic process"/>
    <property type="evidence" value="ECO:0007669"/>
    <property type="project" value="TreeGrafter"/>
</dbReference>
<organism evidence="1">
    <name type="scientific">hydrothermal vent metagenome</name>
    <dbReference type="NCBI Taxonomy" id="652676"/>
    <lineage>
        <taxon>unclassified sequences</taxon>
        <taxon>metagenomes</taxon>
        <taxon>ecological metagenomes</taxon>
    </lineage>
</organism>
<dbReference type="SUPFAM" id="SSF52540">
    <property type="entry name" value="P-loop containing nucleoside triphosphate hydrolases"/>
    <property type="match status" value="1"/>
</dbReference>
<reference evidence="1" key="1">
    <citation type="submission" date="2018-06" db="EMBL/GenBank/DDBJ databases">
        <authorList>
            <person name="Zhirakovskaya E."/>
        </authorList>
    </citation>
    <scope>NUCLEOTIDE SEQUENCE</scope>
</reference>
<accession>A0A3B0Y3R2</accession>
<name>A0A3B0Y3R2_9ZZZZ</name>
<evidence type="ECO:0008006" key="2">
    <source>
        <dbReference type="Google" id="ProtNLM"/>
    </source>
</evidence>
<protein>
    <recommendedName>
        <fullName evidence="2">Sulfotransferase</fullName>
    </recommendedName>
</protein>
<dbReference type="GO" id="GO:0006790">
    <property type="term" value="P:sulfur compound metabolic process"/>
    <property type="evidence" value="ECO:0007669"/>
    <property type="project" value="TreeGrafter"/>
</dbReference>
<dbReference type="PANTHER" id="PTHR10704">
    <property type="entry name" value="CARBOHYDRATE SULFOTRANSFERASE"/>
    <property type="match status" value="1"/>
</dbReference>
<evidence type="ECO:0000313" key="1">
    <source>
        <dbReference type="EMBL" id="VAW70207.1"/>
    </source>
</evidence>
<dbReference type="InterPro" id="IPR051135">
    <property type="entry name" value="Gal/GlcNAc/GalNAc_ST"/>
</dbReference>
<gene>
    <name evidence="1" type="ORF">MNBD_GAMMA09-2023</name>
</gene>
<sequence length="333" mass="38425">MLEKNTDINALKTADGKDSDKKQVFIIGSRRSGTTWTLWLLSNHPSMVGLQHTNLIDAFKKLNDWWLDEERIHNSIVSGKDEKIKANLKDFIEEKSFYSSCRQLLDMIFQQAFNEKKQASVVVESQPENVENLDLLMKLFPDAYYLHVIRDPRSVFGSWKSIATTWSSSDIFNTHPADFSDRWRSDISMGRSFSDKADHYMEIKYEDLKSDGVTALKRVYKWIGVDASTDIAQQALDACEMKKLRKKGNMPKGFFRKGSSEGWKSDLSAADVQAVEYLLKDIMDDFSYKRVNTGELSKPVALKLHSIKKQIKGWLRNTWVFALLRKFKKRLIG</sequence>
<dbReference type="PANTHER" id="PTHR10704:SF44">
    <property type="entry name" value="LD35051P-RELATED"/>
    <property type="match status" value="1"/>
</dbReference>
<dbReference type="GO" id="GO:0001517">
    <property type="term" value="F:N-acetylglucosamine 6-O-sulfotransferase activity"/>
    <property type="evidence" value="ECO:0007669"/>
    <property type="project" value="TreeGrafter"/>
</dbReference>